<dbReference type="PANTHER" id="PTHR30290:SF65">
    <property type="entry name" value="MONOACYL PHOSPHATIDYLINOSITOL TETRAMANNOSIDE-BINDING PROTEIN LPQW-RELATED"/>
    <property type="match status" value="1"/>
</dbReference>
<gene>
    <name evidence="3" type="ORF">HRU87_02220</name>
</gene>
<dbReference type="Gene3D" id="3.40.190.10">
    <property type="entry name" value="Periplasmic binding protein-like II"/>
    <property type="match status" value="1"/>
</dbReference>
<feature type="signal peptide" evidence="1">
    <location>
        <begin position="1"/>
        <end position="24"/>
    </location>
</feature>
<evidence type="ECO:0000313" key="3">
    <source>
        <dbReference type="EMBL" id="QKJ25039.1"/>
    </source>
</evidence>
<keyword evidence="1" id="KW-0732">Signal</keyword>
<dbReference type="Proteomes" id="UP000501003">
    <property type="component" value="Chromosome"/>
</dbReference>
<protein>
    <submittedName>
        <fullName evidence="3">ABC transporter family substrate-binding protein</fullName>
    </submittedName>
</protein>
<sequence length="601" mass="65255">MKKFRGISLVAGVAALGLTLSGCAAPEELTPTETTEAAAEETTAPLITVAWNDIASDFNTSSAAGNNVSNSIPAYLSGSGFNYYDNSPALVKNTEFGTYELVSEDPMTVTYTINDAVVWSDGTPIDGADMLLSWAAMFGYGKDAEGNYLFQHAAPREDLASKLPTVDGKTLSFEYDIPYVDWELQFGIGVSAHGTVMMAYPEITDPAEAKAKLIEAIQGNDLEWLKAVADVWNTGYQHTDTPENPLVTLSSGPYMVEELVADQYITMVQNPLYTWGPKPKYERITIREIADSTAAIQAVENGEVQIASGQPTADVLALVQALTNASYETGDEAAYEHIDLTTNNGGPFDPASYGGDAEKARKVRQAFLLSIPREQILENLIKPLNANASLRNSILLIPGSPNYEAMVAESGVADYLGTDAENLEKAKALLAEAGVSGTIDVEFWYPEGNVRRGQQFELIAANAALAGFNLIDESEPDWMFTDPSVNPTNPHDAVIFAWAATSLAVTGNDQQYGTGKPSNFSGYSNAKVDALLEELNSTLDPARQFEIQLAVEQEMWKDAYSITIFQFPGLAWWETAVDGVSLNPLVPYYFWNFWDWTPTAG</sequence>
<dbReference type="KEGG" id="aqg:HRU87_02220"/>
<dbReference type="InterPro" id="IPR030678">
    <property type="entry name" value="Peptide/Ni-bd"/>
</dbReference>
<dbReference type="EMBL" id="CP054056">
    <property type="protein sequence ID" value="QKJ25039.1"/>
    <property type="molecule type" value="Genomic_DNA"/>
</dbReference>
<dbReference type="InterPro" id="IPR039424">
    <property type="entry name" value="SBP_5"/>
</dbReference>
<dbReference type="GO" id="GO:1904680">
    <property type="term" value="F:peptide transmembrane transporter activity"/>
    <property type="evidence" value="ECO:0007669"/>
    <property type="project" value="TreeGrafter"/>
</dbReference>
<dbReference type="Pfam" id="PF00496">
    <property type="entry name" value="SBP_bac_5"/>
    <property type="match status" value="1"/>
</dbReference>
<evidence type="ECO:0000256" key="1">
    <source>
        <dbReference type="SAM" id="SignalP"/>
    </source>
</evidence>
<dbReference type="GO" id="GO:0015833">
    <property type="term" value="P:peptide transport"/>
    <property type="evidence" value="ECO:0007669"/>
    <property type="project" value="TreeGrafter"/>
</dbReference>
<dbReference type="Gene3D" id="3.10.105.10">
    <property type="entry name" value="Dipeptide-binding Protein, Domain 3"/>
    <property type="match status" value="1"/>
</dbReference>
<feature type="chain" id="PRO_5039049690" evidence="1">
    <location>
        <begin position="25"/>
        <end position="601"/>
    </location>
</feature>
<dbReference type="InterPro" id="IPR000914">
    <property type="entry name" value="SBP_5_dom"/>
</dbReference>
<keyword evidence="4" id="KW-1185">Reference proteome</keyword>
<dbReference type="PANTHER" id="PTHR30290">
    <property type="entry name" value="PERIPLASMIC BINDING COMPONENT OF ABC TRANSPORTER"/>
    <property type="match status" value="1"/>
</dbReference>
<evidence type="ECO:0000313" key="4">
    <source>
        <dbReference type="Proteomes" id="UP000501003"/>
    </source>
</evidence>
<accession>A0A7D4UJU4</accession>
<dbReference type="Gene3D" id="3.90.76.10">
    <property type="entry name" value="Dipeptide-binding Protein, Domain 1"/>
    <property type="match status" value="1"/>
</dbReference>
<feature type="domain" description="Solute-binding protein family 5" evidence="2">
    <location>
        <begin position="102"/>
        <end position="502"/>
    </location>
</feature>
<evidence type="ECO:0000259" key="2">
    <source>
        <dbReference type="Pfam" id="PF00496"/>
    </source>
</evidence>
<organism evidence="3 4">
    <name type="scientific">Aquiluna borgnonia</name>
    <dbReference type="NCBI Taxonomy" id="2499157"/>
    <lineage>
        <taxon>Bacteria</taxon>
        <taxon>Bacillati</taxon>
        <taxon>Actinomycetota</taxon>
        <taxon>Actinomycetes</taxon>
        <taxon>Micrococcales</taxon>
        <taxon>Microbacteriaceae</taxon>
        <taxon>Luna cluster</taxon>
        <taxon>Luna-1 subcluster</taxon>
        <taxon>Aquiluna</taxon>
    </lineage>
</organism>
<dbReference type="CDD" id="cd08501">
    <property type="entry name" value="PBP2_Lpqw"/>
    <property type="match status" value="1"/>
</dbReference>
<dbReference type="GO" id="GO:0043190">
    <property type="term" value="C:ATP-binding cassette (ABC) transporter complex"/>
    <property type="evidence" value="ECO:0007669"/>
    <property type="project" value="InterPro"/>
</dbReference>
<dbReference type="RefSeq" id="WP_173493336.1">
    <property type="nucleotide sequence ID" value="NZ_CP054056.1"/>
</dbReference>
<proteinExistence type="predicted"/>
<dbReference type="AlphaFoldDB" id="A0A7D4UJU4"/>
<dbReference type="GO" id="GO:0042597">
    <property type="term" value="C:periplasmic space"/>
    <property type="evidence" value="ECO:0007669"/>
    <property type="project" value="UniProtKB-ARBA"/>
</dbReference>
<reference evidence="3 4" key="1">
    <citation type="submission" date="2020-05" db="EMBL/GenBank/DDBJ databases">
        <title>Aquirufa sp. strain 15G-AUS-rot a new Aquirufa species.</title>
        <authorList>
            <person name="Pitt A."/>
            <person name="Hahn M.W."/>
        </authorList>
    </citation>
    <scope>NUCLEOTIDE SEQUENCE [LARGE SCALE GENOMIC DNA]</scope>
    <source>
        <strain evidence="3 4">15G-AUS-rot</strain>
    </source>
</reference>
<dbReference type="PIRSF" id="PIRSF002741">
    <property type="entry name" value="MppA"/>
    <property type="match status" value="1"/>
</dbReference>
<dbReference type="PROSITE" id="PS51257">
    <property type="entry name" value="PROKAR_LIPOPROTEIN"/>
    <property type="match status" value="1"/>
</dbReference>
<dbReference type="SUPFAM" id="SSF53850">
    <property type="entry name" value="Periplasmic binding protein-like II"/>
    <property type="match status" value="1"/>
</dbReference>
<name>A0A7D4UJU4_9MICO</name>